<dbReference type="PROSITE" id="PS51257">
    <property type="entry name" value="PROKAR_LIPOPROTEIN"/>
    <property type="match status" value="1"/>
</dbReference>
<proteinExistence type="predicted"/>
<dbReference type="Pfam" id="PF04273">
    <property type="entry name" value="BLH_phosphatase"/>
    <property type="match status" value="1"/>
</dbReference>
<dbReference type="EMBL" id="VTFT01000001">
    <property type="protein sequence ID" value="TYT25780.1"/>
    <property type="molecule type" value="Genomic_DNA"/>
</dbReference>
<organism evidence="3 4">
    <name type="scientific">Luteimonas viscosa</name>
    <dbReference type="NCBI Taxonomy" id="1132694"/>
    <lineage>
        <taxon>Bacteria</taxon>
        <taxon>Pseudomonadati</taxon>
        <taxon>Pseudomonadota</taxon>
        <taxon>Gammaproteobacteria</taxon>
        <taxon>Lysobacterales</taxon>
        <taxon>Lysobacteraceae</taxon>
        <taxon>Luteimonas</taxon>
    </lineage>
</organism>
<evidence type="ECO:0000313" key="4">
    <source>
        <dbReference type="Proteomes" id="UP000324973"/>
    </source>
</evidence>
<dbReference type="InterPro" id="IPR029021">
    <property type="entry name" value="Prot-tyrosine_phosphatase-like"/>
</dbReference>
<evidence type="ECO:0000259" key="2">
    <source>
        <dbReference type="Pfam" id="PF04273"/>
    </source>
</evidence>
<dbReference type="RefSeq" id="WP_149102329.1">
    <property type="nucleotide sequence ID" value="NZ_VTFT01000001.1"/>
</dbReference>
<feature type="domain" description="Beta-lactamase hydrolase-like protein phosphatase-like" evidence="2">
    <location>
        <begin position="55"/>
        <end position="149"/>
    </location>
</feature>
<feature type="signal peptide" evidence="1">
    <location>
        <begin position="1"/>
        <end position="21"/>
    </location>
</feature>
<name>A0A5D4XSR4_9GAMM</name>
<sequence length="190" mass="18785">MPLPIPRTTALAACFAAAALAAGCATSPAPVAGAGTAAAPQAIPALHAPRPGLLTAGQPAASDWQRLADDGVTTVVNLRPEAEMKGRDARAEVTGAGMAYHALPVAGAGDLTDANAAKLWELVEAGEGTVLVHCASANRSGALLAIGAARSGAMSPTEALAFGQSAGLTHPALEAAVRERLGLTRTPADD</sequence>
<accession>A0A5D4XSR4</accession>
<evidence type="ECO:0000313" key="3">
    <source>
        <dbReference type="EMBL" id="TYT25780.1"/>
    </source>
</evidence>
<reference evidence="3 4" key="1">
    <citation type="submission" date="2019-08" db="EMBL/GenBank/DDBJ databases">
        <title>Luteimonas viscosus sp. nov., isolated from soil of a sunflower field.</title>
        <authorList>
            <person name="Jianli Z."/>
            <person name="Ying Z."/>
        </authorList>
    </citation>
    <scope>NUCLEOTIDE SEQUENCE [LARGE SCALE GENOMIC DNA]</scope>
    <source>
        <strain evidence="3 4">XBU10</strain>
    </source>
</reference>
<keyword evidence="4" id="KW-1185">Reference proteome</keyword>
<feature type="chain" id="PRO_5023095566" description="Beta-lactamase hydrolase-like protein phosphatase-like domain-containing protein" evidence="1">
    <location>
        <begin position="22"/>
        <end position="190"/>
    </location>
</feature>
<dbReference type="InterPro" id="IPR005939">
    <property type="entry name" value="BLH_phosphatase-like"/>
</dbReference>
<dbReference type="Gene3D" id="3.90.190.10">
    <property type="entry name" value="Protein tyrosine phosphatase superfamily"/>
    <property type="match status" value="1"/>
</dbReference>
<dbReference type="OrthoDB" id="270335at2"/>
<dbReference type="Proteomes" id="UP000324973">
    <property type="component" value="Unassembled WGS sequence"/>
</dbReference>
<comment type="caution">
    <text evidence="3">The sequence shown here is derived from an EMBL/GenBank/DDBJ whole genome shotgun (WGS) entry which is preliminary data.</text>
</comment>
<dbReference type="AlphaFoldDB" id="A0A5D4XSR4"/>
<dbReference type="SUPFAM" id="SSF52799">
    <property type="entry name" value="(Phosphotyrosine protein) phosphatases II"/>
    <property type="match status" value="1"/>
</dbReference>
<evidence type="ECO:0000256" key="1">
    <source>
        <dbReference type="SAM" id="SignalP"/>
    </source>
</evidence>
<gene>
    <name evidence="3" type="ORF">FZO89_05660</name>
</gene>
<keyword evidence="1" id="KW-0732">Signal</keyword>
<protein>
    <recommendedName>
        <fullName evidence="2">Beta-lactamase hydrolase-like protein phosphatase-like domain-containing protein</fullName>
    </recommendedName>
</protein>
<dbReference type="GO" id="GO:0016787">
    <property type="term" value="F:hydrolase activity"/>
    <property type="evidence" value="ECO:0007669"/>
    <property type="project" value="InterPro"/>
</dbReference>